<feature type="transmembrane region" description="Helical" evidence="6">
    <location>
        <begin position="268"/>
        <end position="285"/>
    </location>
</feature>
<organism evidence="8 9">
    <name type="scientific">Salinisphaera aquimarina</name>
    <dbReference type="NCBI Taxonomy" id="2094031"/>
    <lineage>
        <taxon>Bacteria</taxon>
        <taxon>Pseudomonadati</taxon>
        <taxon>Pseudomonadota</taxon>
        <taxon>Gammaproteobacteria</taxon>
        <taxon>Salinisphaerales</taxon>
        <taxon>Salinisphaeraceae</taxon>
        <taxon>Salinisphaera</taxon>
    </lineage>
</organism>
<feature type="transmembrane region" description="Helical" evidence="6">
    <location>
        <begin position="240"/>
        <end position="262"/>
    </location>
</feature>
<dbReference type="EMBL" id="JBHRSS010000010">
    <property type="protein sequence ID" value="MFC3106170.1"/>
    <property type="molecule type" value="Genomic_DNA"/>
</dbReference>
<evidence type="ECO:0000313" key="8">
    <source>
        <dbReference type="EMBL" id="MFC3106170.1"/>
    </source>
</evidence>
<comment type="caution">
    <text evidence="8">The sequence shown here is derived from an EMBL/GenBank/DDBJ whole genome shotgun (WGS) entry which is preliminary data.</text>
</comment>
<feature type="transmembrane region" description="Helical" evidence="6">
    <location>
        <begin position="37"/>
        <end position="55"/>
    </location>
</feature>
<evidence type="ECO:0000256" key="2">
    <source>
        <dbReference type="ARBA" id="ARBA00007362"/>
    </source>
</evidence>
<dbReference type="Proteomes" id="UP001595462">
    <property type="component" value="Unassembled WGS sequence"/>
</dbReference>
<dbReference type="InterPro" id="IPR050638">
    <property type="entry name" value="AA-Vitamin_Transporters"/>
</dbReference>
<evidence type="ECO:0000256" key="5">
    <source>
        <dbReference type="ARBA" id="ARBA00023136"/>
    </source>
</evidence>
<evidence type="ECO:0000256" key="4">
    <source>
        <dbReference type="ARBA" id="ARBA00022989"/>
    </source>
</evidence>
<evidence type="ECO:0000313" key="9">
    <source>
        <dbReference type="Proteomes" id="UP001595462"/>
    </source>
</evidence>
<feature type="domain" description="EamA" evidence="7">
    <location>
        <begin position="153"/>
        <end position="285"/>
    </location>
</feature>
<dbReference type="InterPro" id="IPR000620">
    <property type="entry name" value="EamA_dom"/>
</dbReference>
<feature type="transmembrane region" description="Helical" evidence="6">
    <location>
        <begin position="181"/>
        <end position="201"/>
    </location>
</feature>
<evidence type="ECO:0000256" key="3">
    <source>
        <dbReference type="ARBA" id="ARBA00022692"/>
    </source>
</evidence>
<name>A0ABV7EXW6_9GAMM</name>
<dbReference type="PANTHER" id="PTHR32322">
    <property type="entry name" value="INNER MEMBRANE TRANSPORTER"/>
    <property type="match status" value="1"/>
</dbReference>
<feature type="transmembrane region" description="Helical" evidence="6">
    <location>
        <begin position="149"/>
        <end position="169"/>
    </location>
</feature>
<dbReference type="InterPro" id="IPR037185">
    <property type="entry name" value="EmrE-like"/>
</dbReference>
<comment type="subcellular location">
    <subcellularLocation>
        <location evidence="1">Membrane</location>
        <topology evidence="1">Multi-pass membrane protein</topology>
    </subcellularLocation>
</comment>
<keyword evidence="9" id="KW-1185">Reference proteome</keyword>
<keyword evidence="4 6" id="KW-1133">Transmembrane helix</keyword>
<evidence type="ECO:0000256" key="1">
    <source>
        <dbReference type="ARBA" id="ARBA00004141"/>
    </source>
</evidence>
<accession>A0ABV7EXW6</accession>
<feature type="transmembrane region" description="Helical" evidence="6">
    <location>
        <begin position="123"/>
        <end position="143"/>
    </location>
</feature>
<keyword evidence="3 6" id="KW-0812">Transmembrane</keyword>
<gene>
    <name evidence="8" type="ORF">ACFOSU_20040</name>
</gene>
<proteinExistence type="inferred from homology"/>
<dbReference type="Pfam" id="PF00892">
    <property type="entry name" value="EamA"/>
    <property type="match status" value="2"/>
</dbReference>
<dbReference type="SUPFAM" id="SSF103481">
    <property type="entry name" value="Multidrug resistance efflux transporter EmrE"/>
    <property type="match status" value="2"/>
</dbReference>
<feature type="transmembrane region" description="Helical" evidence="6">
    <location>
        <begin position="67"/>
        <end position="86"/>
    </location>
</feature>
<protein>
    <submittedName>
        <fullName evidence="8">DMT family transporter</fullName>
    </submittedName>
</protein>
<feature type="transmembrane region" description="Helical" evidence="6">
    <location>
        <begin position="92"/>
        <end position="111"/>
    </location>
</feature>
<comment type="similarity">
    <text evidence="2">Belongs to the EamA transporter family.</text>
</comment>
<dbReference type="Gene3D" id="1.10.3730.20">
    <property type="match status" value="1"/>
</dbReference>
<dbReference type="RefSeq" id="WP_380691777.1">
    <property type="nucleotide sequence ID" value="NZ_JBHRSS010000010.1"/>
</dbReference>
<evidence type="ECO:0000256" key="6">
    <source>
        <dbReference type="SAM" id="Phobius"/>
    </source>
</evidence>
<reference evidence="9" key="1">
    <citation type="journal article" date="2019" name="Int. J. Syst. Evol. Microbiol.">
        <title>The Global Catalogue of Microorganisms (GCM) 10K type strain sequencing project: providing services to taxonomists for standard genome sequencing and annotation.</title>
        <authorList>
            <consortium name="The Broad Institute Genomics Platform"/>
            <consortium name="The Broad Institute Genome Sequencing Center for Infectious Disease"/>
            <person name="Wu L."/>
            <person name="Ma J."/>
        </authorList>
    </citation>
    <scope>NUCLEOTIDE SEQUENCE [LARGE SCALE GENOMIC DNA]</scope>
    <source>
        <strain evidence="9">KCTC 52640</strain>
    </source>
</reference>
<dbReference type="PANTHER" id="PTHR32322:SF2">
    <property type="entry name" value="EAMA DOMAIN-CONTAINING PROTEIN"/>
    <property type="match status" value="1"/>
</dbReference>
<keyword evidence="5 6" id="KW-0472">Membrane</keyword>
<feature type="domain" description="EamA" evidence="7">
    <location>
        <begin position="12"/>
        <end position="137"/>
    </location>
</feature>
<sequence>MNFERVMPLAFVGIWATGFIAARLVAPYTDPLTFLSYRYLLSAAAFIVIAIGLRAPWPQGARAWGNALFAGVLLQGIYLGGVFWAVRHGLPAGIAALIVGLQPLLTALLAFPLLGETVGLRKWVGILLGFGGALLVLEPQLHVGTQGVAAGPLIAIVAAMLGITLGTIWQKRIGATADIRTGAAAQFIGAAVVTIPIALLTETGRFEMVWQSWVGLLWSVFGLSVGAISLLLFMIRRGSVASVASLFYLVPPVVAVFAYLLFDETLNGLQIAGMLIAAAGVAIASRGPRAATR</sequence>
<feature type="transmembrane region" description="Helical" evidence="6">
    <location>
        <begin position="213"/>
        <end position="233"/>
    </location>
</feature>
<evidence type="ECO:0000259" key="7">
    <source>
        <dbReference type="Pfam" id="PF00892"/>
    </source>
</evidence>